<evidence type="ECO:0000256" key="1">
    <source>
        <dbReference type="SAM" id="MobiDB-lite"/>
    </source>
</evidence>
<reference evidence="2" key="1">
    <citation type="journal article" date="2015" name="Nature">
        <title>Complex archaea that bridge the gap between prokaryotes and eukaryotes.</title>
        <authorList>
            <person name="Spang A."/>
            <person name="Saw J.H."/>
            <person name="Jorgensen S.L."/>
            <person name="Zaremba-Niedzwiedzka K."/>
            <person name="Martijn J."/>
            <person name="Lind A.E."/>
            <person name="van Eijk R."/>
            <person name="Schleper C."/>
            <person name="Guy L."/>
            <person name="Ettema T.J."/>
        </authorList>
    </citation>
    <scope>NUCLEOTIDE SEQUENCE</scope>
</reference>
<feature type="region of interest" description="Disordered" evidence="1">
    <location>
        <begin position="1"/>
        <end position="24"/>
    </location>
</feature>
<accession>A0A0F9TDM9</accession>
<organism evidence="2">
    <name type="scientific">marine sediment metagenome</name>
    <dbReference type="NCBI Taxonomy" id="412755"/>
    <lineage>
        <taxon>unclassified sequences</taxon>
        <taxon>metagenomes</taxon>
        <taxon>ecological metagenomes</taxon>
    </lineage>
</organism>
<evidence type="ECO:0000313" key="2">
    <source>
        <dbReference type="EMBL" id="KKN79345.1"/>
    </source>
</evidence>
<proteinExistence type="predicted"/>
<feature type="compositionally biased region" description="Basic and acidic residues" evidence="1">
    <location>
        <begin position="1"/>
        <end position="11"/>
    </location>
</feature>
<protein>
    <submittedName>
        <fullName evidence="2">Uncharacterized protein</fullName>
    </submittedName>
</protein>
<dbReference type="AlphaFoldDB" id="A0A0F9TDM9"/>
<sequence length="67" mass="8020">MALFKKEKSLNEMEEDTERLESEDKRLDAELSISQKRVAIAKLRERGLKPKHFNFDFKKIIKFLKSH</sequence>
<gene>
    <name evidence="2" type="ORF">LCGC14_0341270</name>
</gene>
<name>A0A0F9TDM9_9ZZZZ</name>
<dbReference type="EMBL" id="LAZR01000249">
    <property type="protein sequence ID" value="KKN79345.1"/>
    <property type="molecule type" value="Genomic_DNA"/>
</dbReference>
<comment type="caution">
    <text evidence="2">The sequence shown here is derived from an EMBL/GenBank/DDBJ whole genome shotgun (WGS) entry which is preliminary data.</text>
</comment>